<dbReference type="AlphaFoldDB" id="A0ABC9NSG0"/>
<reference evidence="1 2" key="1">
    <citation type="submission" date="2008-02" db="EMBL/GenBank/DDBJ databases">
        <title>Annotation of Escherichia albertii TW07627.</title>
        <authorList>
            <person name="Sutton G."/>
            <person name="Whittam T.S."/>
            <person name="Sebastian Y."/>
        </authorList>
    </citation>
    <scope>NUCLEOTIDE SEQUENCE [LARGE SCALE GENOMIC DNA]</scope>
    <source>
        <strain evidence="1 2">TW07627</strain>
    </source>
</reference>
<protein>
    <submittedName>
        <fullName evidence="1">Uncharacterized protein</fullName>
    </submittedName>
</protein>
<gene>
    <name evidence="1" type="ORF">ESCAB7627_4345</name>
</gene>
<comment type="caution">
    <text evidence="1">The sequence shown here is derived from an EMBL/GenBank/DDBJ whole genome shotgun (WGS) entry which is preliminary data.</text>
</comment>
<proteinExistence type="predicted"/>
<organism evidence="1 2">
    <name type="scientific">Escherichia albertii (strain TW07627)</name>
    <dbReference type="NCBI Taxonomy" id="502347"/>
    <lineage>
        <taxon>Bacteria</taxon>
        <taxon>Pseudomonadati</taxon>
        <taxon>Pseudomonadota</taxon>
        <taxon>Gammaproteobacteria</taxon>
        <taxon>Enterobacterales</taxon>
        <taxon>Enterobacteriaceae</taxon>
        <taxon>Escherichia</taxon>
    </lineage>
</organism>
<evidence type="ECO:0000313" key="1">
    <source>
        <dbReference type="EMBL" id="EDS93246.1"/>
    </source>
</evidence>
<name>A0ABC9NSG0_ESCAT</name>
<sequence length="41" mass="4951">MESLPKKGFYLTYVICFFTCYISRYSELQNQAEYYYSLTDA</sequence>
<dbReference type="EMBL" id="ABKX01000002">
    <property type="protein sequence ID" value="EDS93246.1"/>
    <property type="molecule type" value="Genomic_DNA"/>
</dbReference>
<evidence type="ECO:0000313" key="2">
    <source>
        <dbReference type="Proteomes" id="UP000003042"/>
    </source>
</evidence>
<accession>A0ABC9NSG0</accession>
<dbReference type="Proteomes" id="UP000003042">
    <property type="component" value="Unassembled WGS sequence"/>
</dbReference>